<dbReference type="AlphaFoldDB" id="A0A8E0S8U4"/>
<proteinExistence type="predicted"/>
<dbReference type="Gene3D" id="1.25.40.20">
    <property type="entry name" value="Ankyrin repeat-containing domain"/>
    <property type="match status" value="1"/>
</dbReference>
<protein>
    <submittedName>
        <fullName evidence="1">E3 ubiquitin-protein ligase HECTD1</fullName>
    </submittedName>
</protein>
<gene>
    <name evidence="1" type="ORF">FBUS_09486</name>
</gene>
<accession>A0A8E0S8U4</accession>
<organism evidence="1 2">
    <name type="scientific">Fasciolopsis buskii</name>
    <dbReference type="NCBI Taxonomy" id="27845"/>
    <lineage>
        <taxon>Eukaryota</taxon>
        <taxon>Metazoa</taxon>
        <taxon>Spiralia</taxon>
        <taxon>Lophotrochozoa</taxon>
        <taxon>Platyhelminthes</taxon>
        <taxon>Trematoda</taxon>
        <taxon>Digenea</taxon>
        <taxon>Plagiorchiida</taxon>
        <taxon>Echinostomata</taxon>
        <taxon>Echinostomatoidea</taxon>
        <taxon>Fasciolidae</taxon>
        <taxon>Fasciolopsis</taxon>
    </lineage>
</organism>
<evidence type="ECO:0000313" key="1">
    <source>
        <dbReference type="EMBL" id="KAA0199186.1"/>
    </source>
</evidence>
<comment type="caution">
    <text evidence="1">The sequence shown here is derived from an EMBL/GenBank/DDBJ whole genome shotgun (WGS) entry which is preliminary data.</text>
</comment>
<dbReference type="EMBL" id="LUCM01001266">
    <property type="protein sequence ID" value="KAA0199186.1"/>
    <property type="molecule type" value="Genomic_DNA"/>
</dbReference>
<keyword evidence="2" id="KW-1185">Reference proteome</keyword>
<sequence length="658" mass="72493">MHFLQFFHKGKHRPLTFRSGLFVAGRLSNLLDIWLKEDSAGISQCLPQNPSVAPSIGVLRRWISSLIQMITHRDLQVTYGGLDCLHTVFASCRRLPNSAAIIEQIATDDSLVEKFLSLLVPQEQAWRNLESFYGANNNPNVSFIPCKPNNLRYRTAFSSTNDVLLPALHLADGLLNLSMSMVMPENTTAASENLSSPNNGISSSVRSSYCDSIQEVTAKVKQTDGSQNDRFRKQWKACITARLISPKPPEPLINRDRCGLPNLRSLGSSSSGASTSSQAETSISPGVFLAARQAFDQLGIADDARVAMDRFHHWLANSLANKANMGNNLYFFCSNVADIISILQSAQVSCNWIDSCGQPLLAWALATGNGSALAALCARGVDVNSGLAGSAIHYAAAYGQMHTVQALLGLTPYAERHGTENSLANPRLRDIYGRTPTQLALYALNAAYERGANPEPYRRSLKMLQKAEEQFRQGLSVEQTTPFAKLLRCALPVLTEVYLMTPKPSIRIRALQIICRCVRSKTGFGVLYQMQKWRHTEDEVVSHKAFCADGSQFCNNFTQMLASVLSQGSSEEVFIALTMIPALIDLPCFLTAMHRYGIPQLLIWRSSNIRPPGDTIGVAEFTKFGDDQADTLRDVDQGLVRDRVPMCIPDFVEKPPVS</sequence>
<name>A0A8E0S8U4_9TREM</name>
<dbReference type="Proteomes" id="UP000728185">
    <property type="component" value="Unassembled WGS sequence"/>
</dbReference>
<dbReference type="OrthoDB" id="271273at2759"/>
<reference evidence="1" key="1">
    <citation type="submission" date="2019-05" db="EMBL/GenBank/DDBJ databases">
        <title>Annotation for the trematode Fasciolopsis buski.</title>
        <authorList>
            <person name="Choi Y.-J."/>
        </authorList>
    </citation>
    <scope>NUCLEOTIDE SEQUENCE</scope>
    <source>
        <strain evidence="1">HT</strain>
        <tissue evidence="1">Whole worm</tissue>
    </source>
</reference>
<dbReference type="SUPFAM" id="SSF48403">
    <property type="entry name" value="Ankyrin repeat"/>
    <property type="match status" value="1"/>
</dbReference>
<dbReference type="InterPro" id="IPR036770">
    <property type="entry name" value="Ankyrin_rpt-contain_sf"/>
</dbReference>
<evidence type="ECO:0000313" key="2">
    <source>
        <dbReference type="Proteomes" id="UP000728185"/>
    </source>
</evidence>